<dbReference type="AlphaFoldDB" id="A0A1V6TLU4"/>
<feature type="region of interest" description="Disordered" evidence="8">
    <location>
        <begin position="229"/>
        <end position="248"/>
    </location>
</feature>
<sequence length="451" mass="51349">MAEKKLDDSVELSPTVWPPPGMFQCPKEDCPRLFRSREDMEAHQVSYESHAFCTQCNVQFATHEELFLHQLVSKRHHNCPICNRSFLCDDGRDRHIQEAHPEDQGLACPGCRKTFQSGKSYQTHIISNACRSSAVVALNKHNDRRNRMKKVLREAAEADPIPKPSSDGFQYCLETNDTEARAFSSSFYPTRQKLEILERSYSPWNQNLSNGVDATSSATSTTVSDVRCMPMLPYTENSSPSESSVSGAQPSGLPISLCSLPISPDDLIAYEEDLDDGLWQLSSTNSEPSDEDQDSRALAKSGQSSIRDLLPNWDSEKYWNSESKRYFCRCGFTNPFVKVFEQHVVMERTKNGRCCTHCGKRFCSIAALYQHIENVHVRASPFEAKKRGNDRAIRPDECAERRLDMDGPMDIGEKEFQIYDRPPVYNESNQRSRSKNHFGLRSTKIPRGTYW</sequence>
<evidence type="ECO:0000313" key="11">
    <source>
        <dbReference type="Proteomes" id="UP000191285"/>
    </source>
</evidence>
<dbReference type="OrthoDB" id="8117402at2759"/>
<gene>
    <name evidence="10" type="ORF">PENSTE_c004G09447</name>
</gene>
<dbReference type="PROSITE" id="PS50157">
    <property type="entry name" value="ZINC_FINGER_C2H2_2"/>
    <property type="match status" value="2"/>
</dbReference>
<reference evidence="11" key="1">
    <citation type="journal article" date="2017" name="Nat. Microbiol.">
        <title>Global analysis of biosynthetic gene clusters reveals vast potential of secondary metabolite production in Penicillium species.</title>
        <authorList>
            <person name="Nielsen J.C."/>
            <person name="Grijseels S."/>
            <person name="Prigent S."/>
            <person name="Ji B."/>
            <person name="Dainat J."/>
            <person name="Nielsen K.F."/>
            <person name="Frisvad J.C."/>
            <person name="Workman M."/>
            <person name="Nielsen J."/>
        </authorList>
    </citation>
    <scope>NUCLEOTIDE SEQUENCE [LARGE SCALE GENOMIC DNA]</scope>
    <source>
        <strain evidence="11">IBT 24891</strain>
    </source>
</reference>
<dbReference type="InterPro" id="IPR013087">
    <property type="entry name" value="Znf_C2H2_type"/>
</dbReference>
<dbReference type="GO" id="GO:0008270">
    <property type="term" value="F:zinc ion binding"/>
    <property type="evidence" value="ECO:0007669"/>
    <property type="project" value="UniProtKB-KW"/>
</dbReference>
<evidence type="ECO:0000313" key="10">
    <source>
        <dbReference type="EMBL" id="OQE27348.1"/>
    </source>
</evidence>
<evidence type="ECO:0000256" key="4">
    <source>
        <dbReference type="ARBA" id="ARBA00022771"/>
    </source>
</evidence>
<feature type="region of interest" description="Disordered" evidence="8">
    <location>
        <begin position="422"/>
        <end position="451"/>
    </location>
</feature>
<proteinExistence type="predicted"/>
<evidence type="ECO:0000256" key="3">
    <source>
        <dbReference type="ARBA" id="ARBA00022737"/>
    </source>
</evidence>
<evidence type="ECO:0000256" key="2">
    <source>
        <dbReference type="ARBA" id="ARBA00022723"/>
    </source>
</evidence>
<dbReference type="GO" id="GO:0005634">
    <property type="term" value="C:nucleus"/>
    <property type="evidence" value="ECO:0007669"/>
    <property type="project" value="UniProtKB-SubCell"/>
</dbReference>
<name>A0A1V6TLU4_9EURO</name>
<feature type="domain" description="C2H2-type" evidence="9">
    <location>
        <begin position="353"/>
        <end position="381"/>
    </location>
</feature>
<evidence type="ECO:0000256" key="8">
    <source>
        <dbReference type="SAM" id="MobiDB-lite"/>
    </source>
</evidence>
<feature type="domain" description="C2H2-type" evidence="9">
    <location>
        <begin position="23"/>
        <end position="51"/>
    </location>
</feature>
<feature type="region of interest" description="Disordered" evidence="8">
    <location>
        <begin position="279"/>
        <end position="303"/>
    </location>
</feature>
<accession>A0A1V6TLU4</accession>
<evidence type="ECO:0000256" key="7">
    <source>
        <dbReference type="PROSITE-ProRule" id="PRU00042"/>
    </source>
</evidence>
<keyword evidence="6" id="KW-0539">Nucleus</keyword>
<keyword evidence="4 7" id="KW-0863">Zinc-finger</keyword>
<evidence type="ECO:0000256" key="6">
    <source>
        <dbReference type="ARBA" id="ARBA00023242"/>
    </source>
</evidence>
<evidence type="ECO:0000259" key="9">
    <source>
        <dbReference type="PROSITE" id="PS50157"/>
    </source>
</evidence>
<keyword evidence="2" id="KW-0479">Metal-binding</keyword>
<dbReference type="PANTHER" id="PTHR24376:SF235">
    <property type="entry name" value="C2H2-TYPE DOMAIN-CONTAINING PROTEIN"/>
    <property type="match status" value="1"/>
</dbReference>
<evidence type="ECO:0000256" key="1">
    <source>
        <dbReference type="ARBA" id="ARBA00004123"/>
    </source>
</evidence>
<dbReference type="Proteomes" id="UP000191285">
    <property type="component" value="Unassembled WGS sequence"/>
</dbReference>
<keyword evidence="11" id="KW-1185">Reference proteome</keyword>
<dbReference type="SMART" id="SM00355">
    <property type="entry name" value="ZnF_C2H2"/>
    <property type="match status" value="5"/>
</dbReference>
<dbReference type="Pfam" id="PF24666">
    <property type="entry name" value="zf-C2H2_fungi_2"/>
    <property type="match status" value="1"/>
</dbReference>
<dbReference type="EMBL" id="MLKD01000004">
    <property type="protein sequence ID" value="OQE27348.1"/>
    <property type="molecule type" value="Genomic_DNA"/>
</dbReference>
<organism evidence="10 11">
    <name type="scientific">Penicillium steckii</name>
    <dbReference type="NCBI Taxonomy" id="303698"/>
    <lineage>
        <taxon>Eukaryota</taxon>
        <taxon>Fungi</taxon>
        <taxon>Dikarya</taxon>
        <taxon>Ascomycota</taxon>
        <taxon>Pezizomycotina</taxon>
        <taxon>Eurotiomycetes</taxon>
        <taxon>Eurotiomycetidae</taxon>
        <taxon>Eurotiales</taxon>
        <taxon>Aspergillaceae</taxon>
        <taxon>Penicillium</taxon>
    </lineage>
</organism>
<keyword evidence="5" id="KW-0862">Zinc</keyword>
<dbReference type="PANTHER" id="PTHR24376">
    <property type="entry name" value="ZINC FINGER PROTEIN"/>
    <property type="match status" value="1"/>
</dbReference>
<dbReference type="STRING" id="303698.A0A1V6TLU4"/>
<comment type="caution">
    <text evidence="10">The sequence shown here is derived from an EMBL/GenBank/DDBJ whole genome shotgun (WGS) entry which is preliminary data.</text>
</comment>
<evidence type="ECO:0000256" key="5">
    <source>
        <dbReference type="ARBA" id="ARBA00022833"/>
    </source>
</evidence>
<comment type="subcellular location">
    <subcellularLocation>
        <location evidence="1">Nucleus</location>
    </subcellularLocation>
</comment>
<dbReference type="Gene3D" id="3.30.160.60">
    <property type="entry name" value="Classic Zinc Finger"/>
    <property type="match status" value="1"/>
</dbReference>
<keyword evidence="3" id="KW-0677">Repeat</keyword>
<dbReference type="PROSITE" id="PS00028">
    <property type="entry name" value="ZINC_FINGER_C2H2_1"/>
    <property type="match status" value="2"/>
</dbReference>
<protein>
    <recommendedName>
        <fullName evidence="9">C2H2-type domain-containing protein</fullName>
    </recommendedName>
</protein>
<feature type="compositionally biased region" description="Low complexity" evidence="8">
    <location>
        <begin position="238"/>
        <end position="248"/>
    </location>
</feature>